<dbReference type="EMBL" id="JAACJN010000408">
    <property type="protein sequence ID" value="KAF5344385.1"/>
    <property type="molecule type" value="Genomic_DNA"/>
</dbReference>
<proteinExistence type="predicted"/>
<feature type="domain" description="Heme haloperoxidase family profile" evidence="1">
    <location>
        <begin position="77"/>
        <end position="153"/>
    </location>
</feature>
<reference evidence="2 3" key="1">
    <citation type="journal article" date="2020" name="ISME J.">
        <title>Uncovering the hidden diversity of litter-decomposition mechanisms in mushroom-forming fungi.</title>
        <authorList>
            <person name="Floudas D."/>
            <person name="Bentzer J."/>
            <person name="Ahren D."/>
            <person name="Johansson T."/>
            <person name="Persson P."/>
            <person name="Tunlid A."/>
        </authorList>
    </citation>
    <scope>NUCLEOTIDE SEQUENCE [LARGE SCALE GENOMIC DNA]</scope>
    <source>
        <strain evidence="2 3">CBS 406.79</strain>
    </source>
</reference>
<dbReference type="InterPro" id="IPR036851">
    <property type="entry name" value="Chloroperoxidase-like_sf"/>
</dbReference>
<gene>
    <name evidence="2" type="ORF">D9757_013961</name>
</gene>
<accession>A0A8H5CME1</accession>
<sequence length="168" mass="19113">MTRSMESSPVEGSWAQRFSRPLSWVEHVGQSWLLAQEWQQYYHSDCPPSDRWWVSCIPTYQFKPIEVLRTAAKLGLLSTDSVDFFSLTDLALPGTLEHDVSLSRSDFALGDNIHFNETIFATLNNSNPGFDFYNTTSAAQVLNQRLETSVRTKHSRFGQCLCETEIGI</sequence>
<dbReference type="Pfam" id="PF01328">
    <property type="entry name" value="Peroxidase_2"/>
    <property type="match status" value="1"/>
</dbReference>
<dbReference type="OrthoDB" id="407298at2759"/>
<organism evidence="2 3">
    <name type="scientific">Collybiopsis confluens</name>
    <dbReference type="NCBI Taxonomy" id="2823264"/>
    <lineage>
        <taxon>Eukaryota</taxon>
        <taxon>Fungi</taxon>
        <taxon>Dikarya</taxon>
        <taxon>Basidiomycota</taxon>
        <taxon>Agaricomycotina</taxon>
        <taxon>Agaricomycetes</taxon>
        <taxon>Agaricomycetidae</taxon>
        <taxon>Agaricales</taxon>
        <taxon>Marasmiineae</taxon>
        <taxon>Omphalotaceae</taxon>
        <taxon>Collybiopsis</taxon>
    </lineage>
</organism>
<evidence type="ECO:0000313" key="2">
    <source>
        <dbReference type="EMBL" id="KAF5344385.1"/>
    </source>
</evidence>
<name>A0A8H5CME1_9AGAR</name>
<evidence type="ECO:0000313" key="3">
    <source>
        <dbReference type="Proteomes" id="UP000518752"/>
    </source>
</evidence>
<keyword evidence="3" id="KW-1185">Reference proteome</keyword>
<dbReference type="GO" id="GO:0004601">
    <property type="term" value="F:peroxidase activity"/>
    <property type="evidence" value="ECO:0007669"/>
    <property type="project" value="InterPro"/>
</dbReference>
<dbReference type="Gene3D" id="1.10.489.10">
    <property type="entry name" value="Chloroperoxidase-like"/>
    <property type="match status" value="1"/>
</dbReference>
<protein>
    <recommendedName>
        <fullName evidence="1">Heme haloperoxidase family profile domain-containing protein</fullName>
    </recommendedName>
</protein>
<evidence type="ECO:0000259" key="1">
    <source>
        <dbReference type="Pfam" id="PF01328"/>
    </source>
</evidence>
<dbReference type="InterPro" id="IPR000028">
    <property type="entry name" value="Chloroperoxidase"/>
</dbReference>
<dbReference type="AlphaFoldDB" id="A0A8H5CME1"/>
<dbReference type="Proteomes" id="UP000518752">
    <property type="component" value="Unassembled WGS sequence"/>
</dbReference>
<comment type="caution">
    <text evidence="2">The sequence shown here is derived from an EMBL/GenBank/DDBJ whole genome shotgun (WGS) entry which is preliminary data.</text>
</comment>